<dbReference type="GO" id="GO:0004252">
    <property type="term" value="F:serine-type endopeptidase activity"/>
    <property type="evidence" value="ECO:0007669"/>
    <property type="project" value="InterPro"/>
</dbReference>
<dbReference type="InterPro" id="IPR001940">
    <property type="entry name" value="Peptidase_S1C"/>
</dbReference>
<dbReference type="PANTHER" id="PTHR43343:SF3">
    <property type="entry name" value="PROTEASE DO-LIKE 8, CHLOROPLASTIC"/>
    <property type="match status" value="1"/>
</dbReference>
<dbReference type="SUPFAM" id="SSF50494">
    <property type="entry name" value="Trypsin-like serine proteases"/>
    <property type="match status" value="1"/>
</dbReference>
<dbReference type="Pfam" id="PF13365">
    <property type="entry name" value="Trypsin_2"/>
    <property type="match status" value="1"/>
</dbReference>
<dbReference type="Proteomes" id="UP001050975">
    <property type="component" value="Unassembled WGS sequence"/>
</dbReference>
<dbReference type="EMBL" id="BLAY01000030">
    <property type="protein sequence ID" value="GET37545.1"/>
    <property type="molecule type" value="Genomic_DNA"/>
</dbReference>
<gene>
    <name evidence="3" type="ORF">MiSe_22990</name>
</gene>
<sequence>MNTKLLPIAASGVLATSGFIGSAGMGAIALTSQFWLDVTPVSAQAVDEQTNIRVYQQASAAVVSINTGRGTGSGSIISPDGLVLTNAHVVGNARRPITLILADGRQVPADIVAFGNNGLDLAVLRIREASNLPTLRLARPGSVQVGQRAFAIGNPFGRFAGTFTVGIVSRIDRQRGLIQTDAAINPGNSGGPLLNSQGELIGVNTAIFTNGSTPGNIGIGFAINIDRVQPFLTAVRQGRAPRVAQTQPQRSNVVPQQSQRLVLNGSPISGSLGRGDNVLPADNSFFDFYTFEGRAGQRVSIEMSSQEIEPYLILLGPDGRELAQVGDGGGGGNARIAAILPENGTYMLLANSREPGETGAYLLRAVASSVGRRLQLR</sequence>
<evidence type="ECO:0000313" key="3">
    <source>
        <dbReference type="EMBL" id="GET37545.1"/>
    </source>
</evidence>
<dbReference type="InterPro" id="IPR009003">
    <property type="entry name" value="Peptidase_S1_PA"/>
</dbReference>
<organism evidence="3 4">
    <name type="scientific">Microseira wollei NIES-4236</name>
    <dbReference type="NCBI Taxonomy" id="2530354"/>
    <lineage>
        <taxon>Bacteria</taxon>
        <taxon>Bacillati</taxon>
        <taxon>Cyanobacteriota</taxon>
        <taxon>Cyanophyceae</taxon>
        <taxon>Oscillatoriophycideae</taxon>
        <taxon>Aerosakkonematales</taxon>
        <taxon>Aerosakkonemataceae</taxon>
        <taxon>Microseira</taxon>
    </lineage>
</organism>
<dbReference type="RefSeq" id="WP_307731341.1">
    <property type="nucleotide sequence ID" value="NZ_BLAY01000030.1"/>
</dbReference>
<keyword evidence="4" id="KW-1185">Reference proteome</keyword>
<name>A0AAV3XA12_9CYAN</name>
<dbReference type="Gene3D" id="2.40.10.120">
    <property type="match status" value="1"/>
</dbReference>
<keyword evidence="2" id="KW-0378">Hydrolase</keyword>
<dbReference type="Gene3D" id="2.60.120.380">
    <property type="match status" value="1"/>
</dbReference>
<evidence type="ECO:0000256" key="2">
    <source>
        <dbReference type="ARBA" id="ARBA00022801"/>
    </source>
</evidence>
<dbReference type="AlphaFoldDB" id="A0AAV3XA12"/>
<dbReference type="PANTHER" id="PTHR43343">
    <property type="entry name" value="PEPTIDASE S12"/>
    <property type="match status" value="1"/>
</dbReference>
<protein>
    <submittedName>
        <fullName evidence="3">Peptidase</fullName>
    </submittedName>
</protein>
<reference evidence="3" key="1">
    <citation type="submission" date="2019-10" db="EMBL/GenBank/DDBJ databases">
        <title>Draft genome sequece of Microseira wollei NIES-4236.</title>
        <authorList>
            <person name="Yamaguchi H."/>
            <person name="Suzuki S."/>
            <person name="Kawachi M."/>
        </authorList>
    </citation>
    <scope>NUCLEOTIDE SEQUENCE</scope>
    <source>
        <strain evidence="3">NIES-4236</strain>
    </source>
</reference>
<evidence type="ECO:0000313" key="4">
    <source>
        <dbReference type="Proteomes" id="UP001050975"/>
    </source>
</evidence>
<proteinExistence type="predicted"/>
<dbReference type="InterPro" id="IPR051201">
    <property type="entry name" value="Chloro_Bact_Ser_Proteases"/>
</dbReference>
<evidence type="ECO:0000256" key="1">
    <source>
        <dbReference type="ARBA" id="ARBA00022670"/>
    </source>
</evidence>
<comment type="caution">
    <text evidence="3">The sequence shown here is derived from an EMBL/GenBank/DDBJ whole genome shotgun (WGS) entry which is preliminary data.</text>
</comment>
<dbReference type="PRINTS" id="PR00834">
    <property type="entry name" value="PROTEASES2C"/>
</dbReference>
<keyword evidence="1" id="KW-0645">Protease</keyword>
<accession>A0AAV3XA12</accession>
<dbReference type="GO" id="GO:0006508">
    <property type="term" value="P:proteolysis"/>
    <property type="evidence" value="ECO:0007669"/>
    <property type="project" value="UniProtKB-KW"/>
</dbReference>